<reference evidence="2 3" key="1">
    <citation type="submission" date="2018-03" db="EMBL/GenBank/DDBJ databases">
        <title>Draft genome sequence of Rohu Carp (Labeo rohita).</title>
        <authorList>
            <person name="Das P."/>
            <person name="Kushwaha B."/>
            <person name="Joshi C.G."/>
            <person name="Kumar D."/>
            <person name="Nagpure N.S."/>
            <person name="Sahoo L."/>
            <person name="Das S.P."/>
            <person name="Bit A."/>
            <person name="Patnaik S."/>
            <person name="Meher P.K."/>
            <person name="Jayasankar P."/>
            <person name="Koringa P.G."/>
            <person name="Patel N.V."/>
            <person name="Hinsu A.T."/>
            <person name="Kumar R."/>
            <person name="Pandey M."/>
            <person name="Agarwal S."/>
            <person name="Srivastava S."/>
            <person name="Singh M."/>
            <person name="Iquebal M.A."/>
            <person name="Jaiswal S."/>
            <person name="Angadi U.B."/>
            <person name="Kumar N."/>
            <person name="Raza M."/>
            <person name="Shah T.M."/>
            <person name="Rai A."/>
            <person name="Jena J.K."/>
        </authorList>
    </citation>
    <scope>NUCLEOTIDE SEQUENCE [LARGE SCALE GENOMIC DNA]</scope>
    <source>
        <strain evidence="2">DASCIFA01</strain>
        <tissue evidence="2">Testis</tissue>
    </source>
</reference>
<dbReference type="InterPro" id="IPR043137">
    <property type="entry name" value="GGT_ssub_C"/>
</dbReference>
<comment type="similarity">
    <text evidence="1">Belongs to the gamma-glutamyltransferase family.</text>
</comment>
<keyword evidence="3" id="KW-1185">Reference proteome</keyword>
<dbReference type="Proteomes" id="UP000290572">
    <property type="component" value="Unassembled WGS sequence"/>
</dbReference>
<evidence type="ECO:0000313" key="2">
    <source>
        <dbReference type="EMBL" id="RXN35707.1"/>
    </source>
</evidence>
<dbReference type="EMBL" id="QBIY01011079">
    <property type="protein sequence ID" value="RXN35707.1"/>
    <property type="molecule type" value="Genomic_DNA"/>
</dbReference>
<comment type="caution">
    <text evidence="2">The sequence shown here is derived from an EMBL/GenBank/DDBJ whole genome shotgun (WGS) entry which is preliminary data.</text>
</comment>
<name>A0A498NW88_LABRO</name>
<accession>A0A498NW88</accession>
<gene>
    <name evidence="2" type="ORF">ROHU_003607</name>
</gene>
<evidence type="ECO:0000313" key="3">
    <source>
        <dbReference type="Proteomes" id="UP000290572"/>
    </source>
</evidence>
<evidence type="ECO:0000256" key="1">
    <source>
        <dbReference type="ARBA" id="ARBA00009381"/>
    </source>
</evidence>
<protein>
    <submittedName>
        <fullName evidence="2">Gamma-glutamyltranspeptidase 1-like protein</fullName>
    </submittedName>
</protein>
<dbReference type="Gene3D" id="3.60.20.40">
    <property type="match status" value="1"/>
</dbReference>
<sequence length="88" mass="10058">MIEAFRFTNAHKSKLGDPLYKDLAEVILNYLFFGYDLQKAVEEPRVQIRKTETIVEDVFDEAERFAAGGSSSPPTAFLFFLRLEGHQS</sequence>
<proteinExistence type="inferred from homology"/>
<organism evidence="2 3">
    <name type="scientific">Labeo rohita</name>
    <name type="common">Indian major carp</name>
    <name type="synonym">Cyprinus rohita</name>
    <dbReference type="NCBI Taxonomy" id="84645"/>
    <lineage>
        <taxon>Eukaryota</taxon>
        <taxon>Metazoa</taxon>
        <taxon>Chordata</taxon>
        <taxon>Craniata</taxon>
        <taxon>Vertebrata</taxon>
        <taxon>Euteleostomi</taxon>
        <taxon>Actinopterygii</taxon>
        <taxon>Neopterygii</taxon>
        <taxon>Teleostei</taxon>
        <taxon>Ostariophysi</taxon>
        <taxon>Cypriniformes</taxon>
        <taxon>Cyprinidae</taxon>
        <taxon>Labeoninae</taxon>
        <taxon>Labeonini</taxon>
        <taxon>Labeo</taxon>
    </lineage>
</organism>
<dbReference type="AlphaFoldDB" id="A0A498NW88"/>